<dbReference type="SMART" id="SM00357">
    <property type="entry name" value="CSP"/>
    <property type="match status" value="1"/>
</dbReference>
<name>A0A6G8F2Y4_9PROT</name>
<evidence type="ECO:0000256" key="3">
    <source>
        <dbReference type="RuleBase" id="RU000408"/>
    </source>
</evidence>
<protein>
    <submittedName>
        <fullName evidence="5">Cold-shock protein</fullName>
    </submittedName>
</protein>
<dbReference type="GO" id="GO:0005829">
    <property type="term" value="C:cytosol"/>
    <property type="evidence" value="ECO:0007669"/>
    <property type="project" value="UniProtKB-ARBA"/>
</dbReference>
<comment type="subcellular location">
    <subcellularLocation>
        <location evidence="1 3">Cytoplasm</location>
    </subcellularLocation>
</comment>
<evidence type="ECO:0000313" key="5">
    <source>
        <dbReference type="EMBL" id="QIM10552.1"/>
    </source>
</evidence>
<dbReference type="Pfam" id="PF00313">
    <property type="entry name" value="CSD"/>
    <property type="match status" value="1"/>
</dbReference>
<dbReference type="PANTHER" id="PTHR11544">
    <property type="entry name" value="COLD SHOCK DOMAIN CONTAINING PROTEINS"/>
    <property type="match status" value="1"/>
</dbReference>
<proteinExistence type="predicted"/>
<keyword evidence="2" id="KW-0963">Cytoplasm</keyword>
<dbReference type="PRINTS" id="PR00050">
    <property type="entry name" value="COLDSHOCK"/>
</dbReference>
<dbReference type="InterPro" id="IPR019844">
    <property type="entry name" value="CSD_CS"/>
</dbReference>
<sequence length="70" mass="7942">MLNGTVKWFNNKKGYGFIKTPSNEKDIFVHITAIQKSGLERISEGQELSFEIIPDKVGRPEAHNLSVLRN</sequence>
<dbReference type="EMBL" id="MN990731">
    <property type="protein sequence ID" value="QIM10552.1"/>
    <property type="molecule type" value="Genomic_DNA"/>
</dbReference>
<evidence type="ECO:0000256" key="2">
    <source>
        <dbReference type="ARBA" id="ARBA00022490"/>
    </source>
</evidence>
<dbReference type="InterPro" id="IPR012156">
    <property type="entry name" value="Cold_shock_CspA"/>
</dbReference>
<dbReference type="PIRSF" id="PIRSF002599">
    <property type="entry name" value="Cold_shock_A"/>
    <property type="match status" value="1"/>
</dbReference>
<dbReference type="InterPro" id="IPR050181">
    <property type="entry name" value="Cold_shock_domain"/>
</dbReference>
<evidence type="ECO:0000259" key="4">
    <source>
        <dbReference type="PROSITE" id="PS51857"/>
    </source>
</evidence>
<gene>
    <name evidence="5" type="primary">cspA</name>
    <name evidence="5" type="ORF">PlAlph_4440</name>
</gene>
<dbReference type="GO" id="GO:0003676">
    <property type="term" value="F:nucleic acid binding"/>
    <property type="evidence" value="ECO:0007669"/>
    <property type="project" value="InterPro"/>
</dbReference>
<dbReference type="InterPro" id="IPR012340">
    <property type="entry name" value="NA-bd_OB-fold"/>
</dbReference>
<dbReference type="PROSITE" id="PS00352">
    <property type="entry name" value="CSD_1"/>
    <property type="match status" value="1"/>
</dbReference>
<feature type="domain" description="CSD" evidence="4">
    <location>
        <begin position="1"/>
        <end position="67"/>
    </location>
</feature>
<dbReference type="Gene3D" id="2.40.50.140">
    <property type="entry name" value="Nucleic acid-binding proteins"/>
    <property type="match status" value="1"/>
</dbReference>
<organism evidence="5">
    <name type="scientific">uncultured Alphaproteobacteria bacterium</name>
    <dbReference type="NCBI Taxonomy" id="91750"/>
    <lineage>
        <taxon>Bacteria</taxon>
        <taxon>Pseudomonadati</taxon>
        <taxon>Pseudomonadota</taxon>
        <taxon>Alphaproteobacteria</taxon>
        <taxon>environmental samples</taxon>
    </lineage>
</organism>
<dbReference type="SUPFAM" id="SSF50249">
    <property type="entry name" value="Nucleic acid-binding proteins"/>
    <property type="match status" value="1"/>
</dbReference>
<dbReference type="PROSITE" id="PS51857">
    <property type="entry name" value="CSD_2"/>
    <property type="match status" value="1"/>
</dbReference>
<reference evidence="5" key="1">
    <citation type="journal article" date="2020" name="J. ISSAAS">
        <title>Lactobacilli and other gastrointestinal microbiota of Peromyscus leucopus, reservoir host for agents of Lyme disease and other zoonoses in North America.</title>
        <authorList>
            <person name="Milovic A."/>
            <person name="Bassam K."/>
            <person name="Shao H."/>
            <person name="Chatzistamou I."/>
            <person name="Tufts D.M."/>
            <person name="Diuk-Wasser M."/>
            <person name="Barbour A.G."/>
        </authorList>
    </citation>
    <scope>NUCLEOTIDE SEQUENCE</scope>
    <source>
        <strain evidence="5">LL90</strain>
    </source>
</reference>
<dbReference type="InterPro" id="IPR011129">
    <property type="entry name" value="CSD"/>
</dbReference>
<dbReference type="InterPro" id="IPR002059">
    <property type="entry name" value="CSP_DNA-bd"/>
</dbReference>
<dbReference type="CDD" id="cd04458">
    <property type="entry name" value="CSP_CDS"/>
    <property type="match status" value="1"/>
</dbReference>
<evidence type="ECO:0000256" key="1">
    <source>
        <dbReference type="ARBA" id="ARBA00004496"/>
    </source>
</evidence>
<accession>A0A6G8F2Y4</accession>
<dbReference type="AlphaFoldDB" id="A0A6G8F2Y4"/>